<keyword evidence="5" id="KW-1185">Reference proteome</keyword>
<organism evidence="4 5">
    <name type="scientific">Durusdinium trenchii</name>
    <dbReference type="NCBI Taxonomy" id="1381693"/>
    <lineage>
        <taxon>Eukaryota</taxon>
        <taxon>Sar</taxon>
        <taxon>Alveolata</taxon>
        <taxon>Dinophyceae</taxon>
        <taxon>Suessiales</taxon>
        <taxon>Symbiodiniaceae</taxon>
        <taxon>Durusdinium</taxon>
    </lineage>
</organism>
<evidence type="ECO:0000313" key="5">
    <source>
        <dbReference type="Proteomes" id="UP001642464"/>
    </source>
</evidence>
<feature type="compositionally biased region" description="Polar residues" evidence="1">
    <location>
        <begin position="803"/>
        <end position="812"/>
    </location>
</feature>
<dbReference type="Gene3D" id="1.20.58.2220">
    <property type="entry name" value="Formin, FH2 domain"/>
    <property type="match status" value="1"/>
</dbReference>
<feature type="compositionally biased region" description="Low complexity" evidence="1">
    <location>
        <begin position="116"/>
        <end position="133"/>
    </location>
</feature>
<dbReference type="InterPro" id="IPR015425">
    <property type="entry name" value="FH2_Formin"/>
</dbReference>
<feature type="region of interest" description="Disordered" evidence="1">
    <location>
        <begin position="78"/>
        <end position="180"/>
    </location>
</feature>
<feature type="region of interest" description="Disordered" evidence="1">
    <location>
        <begin position="787"/>
        <end position="815"/>
    </location>
</feature>
<reference evidence="4 5" key="1">
    <citation type="submission" date="2024-02" db="EMBL/GenBank/DDBJ databases">
        <authorList>
            <person name="Chen Y."/>
            <person name="Shah S."/>
            <person name="Dougan E. K."/>
            <person name="Thang M."/>
            <person name="Chan C."/>
        </authorList>
    </citation>
    <scope>NUCLEOTIDE SEQUENCE [LARGE SCALE GENOMIC DNA]</scope>
</reference>
<feature type="chain" id="PRO_5045596647" description="FH2 domain-containing protein" evidence="2">
    <location>
        <begin position="17"/>
        <end position="921"/>
    </location>
</feature>
<accession>A0ABP0JGS1</accession>
<dbReference type="Proteomes" id="UP001642464">
    <property type="component" value="Unassembled WGS sequence"/>
</dbReference>
<name>A0ABP0JGS1_9DINO</name>
<dbReference type="SMART" id="SM00498">
    <property type="entry name" value="FH2"/>
    <property type="match status" value="1"/>
</dbReference>
<dbReference type="InterPro" id="IPR042201">
    <property type="entry name" value="FH2_Formin_sf"/>
</dbReference>
<comment type="caution">
    <text evidence="4">The sequence shown here is derived from an EMBL/GenBank/DDBJ whole genome shotgun (WGS) entry which is preliminary data.</text>
</comment>
<sequence>MLHLSFSALLLYSAFQLPVNEAPTLIDPGFDLEHELDLDAFETSLEVGIAAPFFLLLSVWLLAYRKLQKDTGSFITCPASSASHSSSSPLTSESASAPGAESTDHAAHHAESSTMAAPPKAAQPHSPPAKAAPKCPPRAKAKGKALAKGPKGPGPPPKKAAPAKAAAKAESTPVGDQTKVNPFGARRVRWRTLNSAEGTVFHGLGAGHLRSDTAKMLNEVFTVVHGSSGRSSFVPKSAGVCLLDRNRAQQLAIVFRRSPVPLQKLCSALLTLDFSLPLGDEELEGLIQAWPTKADFEEVAKYTGPTEHLRDVEQCIKQMAQVPRSEARLRLLRLSRSLDGLDRLLEQFVLLRSACEELLNSETLKRLLDEALIMGNYINGDAGCGFSLDAFSQLKSLKGAANTTALHCLCASCAQDDPDFCSKLVTELGTLRSASQISLGSLNEVLQRLRGEVQSASEEFAYHSTEYQSTPALALEEVPLAPIQPLGSKLGLPCTIPPLHLQMLQAEPLAVTYEHSGEETASSRVEGNEAETPHAALRSSRTPRVSGPSGRRARSATSPGPTELTGLTLSKSPIASPRPLHRAVSRSPELAPQRQVANGRVAMPPLRLSAIDPKEIRANGLCTPRNPHGSMIREAPPLRSARGEAPSARGEAPDDMPRDGPPVPVGGRPTVPAGREEEAWRLYLQGLPAVTPRCSPLLTARHETHGLSHLAACTPRSSMSARGATGVPPPTEPQAVSVFIRNVTQPSPDEKCQNRTERFQCPQKTSNGTCGIPSPLWSELGCNGTAPLEGPVSNGSREDDVASPSSTSSQTLGGARSQLHALVARGRILLKQTTQEVAEMTCALQRCERFFGGLSMDSKDGGVRLLCAAVELVTSFQQAWDEVHRDDRWARFLPLSSVRTSARSEVSTARRRKFTPRRSFP</sequence>
<feature type="compositionally biased region" description="Basic and acidic residues" evidence="1">
    <location>
        <begin position="102"/>
        <end position="111"/>
    </location>
</feature>
<evidence type="ECO:0000256" key="1">
    <source>
        <dbReference type="SAM" id="MobiDB-lite"/>
    </source>
</evidence>
<feature type="signal peptide" evidence="2">
    <location>
        <begin position="1"/>
        <end position="16"/>
    </location>
</feature>
<dbReference type="InterPro" id="IPR051144">
    <property type="entry name" value="Formin_homology_domain"/>
</dbReference>
<evidence type="ECO:0000259" key="3">
    <source>
        <dbReference type="PROSITE" id="PS51444"/>
    </source>
</evidence>
<protein>
    <recommendedName>
        <fullName evidence="3">FH2 domain-containing protein</fullName>
    </recommendedName>
</protein>
<dbReference type="SUPFAM" id="SSF101447">
    <property type="entry name" value="Formin homology 2 domain (FH2 domain)"/>
    <property type="match status" value="1"/>
</dbReference>
<evidence type="ECO:0000256" key="2">
    <source>
        <dbReference type="SAM" id="SignalP"/>
    </source>
</evidence>
<feature type="region of interest" description="Disordered" evidence="1">
    <location>
        <begin position="618"/>
        <end position="664"/>
    </location>
</feature>
<feature type="region of interest" description="Disordered" evidence="1">
    <location>
        <begin position="514"/>
        <end position="579"/>
    </location>
</feature>
<feature type="domain" description="FH2" evidence="3">
    <location>
        <begin position="175"/>
        <end position="543"/>
    </location>
</feature>
<dbReference type="Pfam" id="PF02181">
    <property type="entry name" value="FH2"/>
    <property type="match status" value="1"/>
</dbReference>
<feature type="compositionally biased region" description="Polar residues" evidence="1">
    <location>
        <begin position="555"/>
        <end position="573"/>
    </location>
</feature>
<dbReference type="EMBL" id="CAXAMM010007224">
    <property type="protein sequence ID" value="CAK9013592.1"/>
    <property type="molecule type" value="Genomic_DNA"/>
</dbReference>
<feature type="compositionally biased region" description="Low complexity" evidence="1">
    <location>
        <begin position="78"/>
        <end position="98"/>
    </location>
</feature>
<dbReference type="PANTHER" id="PTHR45733">
    <property type="entry name" value="FORMIN-J"/>
    <property type="match status" value="1"/>
</dbReference>
<keyword evidence="2" id="KW-0732">Signal</keyword>
<evidence type="ECO:0000313" key="4">
    <source>
        <dbReference type="EMBL" id="CAK9013592.1"/>
    </source>
</evidence>
<proteinExistence type="predicted"/>
<gene>
    <name evidence="4" type="ORF">SCF082_LOCUS11995</name>
</gene>
<feature type="compositionally biased region" description="Low complexity" evidence="1">
    <location>
        <begin position="160"/>
        <end position="169"/>
    </location>
</feature>
<dbReference type="PROSITE" id="PS51444">
    <property type="entry name" value="FH2"/>
    <property type="match status" value="1"/>
</dbReference>